<reference evidence="1 2" key="1">
    <citation type="journal article" date="2020" name="G3 (Bethesda)">
        <title>Draft Genome of the Common Snapping Turtle, Chelydra serpentina, a Model for Phenotypic Plasticity in Reptiles.</title>
        <authorList>
            <person name="Das D."/>
            <person name="Singh S.K."/>
            <person name="Bierstedt J."/>
            <person name="Erickson A."/>
            <person name="Galli G.L.J."/>
            <person name="Crossley D.A. 2nd"/>
            <person name="Rhen T."/>
        </authorList>
    </citation>
    <scope>NUCLEOTIDE SEQUENCE [LARGE SCALE GENOMIC DNA]</scope>
    <source>
        <strain evidence="1">KW</strain>
    </source>
</reference>
<feature type="non-terminal residue" evidence="1">
    <location>
        <position position="1"/>
    </location>
</feature>
<keyword evidence="2" id="KW-1185">Reference proteome</keyword>
<name>A0A8T1STX2_CHESE</name>
<evidence type="ECO:0008006" key="3">
    <source>
        <dbReference type="Google" id="ProtNLM"/>
    </source>
</evidence>
<gene>
    <name evidence="1" type="ORF">G0U57_021079</name>
</gene>
<dbReference type="EMBL" id="JAHGAV010000091">
    <property type="protein sequence ID" value="KAG6932656.1"/>
    <property type="molecule type" value="Genomic_DNA"/>
</dbReference>
<proteinExistence type="predicted"/>
<dbReference type="AlphaFoldDB" id="A0A8T1STX2"/>
<dbReference type="OrthoDB" id="416119at2759"/>
<protein>
    <recommendedName>
        <fullName evidence="3">Reverse transcriptase zinc-binding domain-containing protein</fullName>
    </recommendedName>
</protein>
<accession>A0A8T1STX2</accession>
<sequence>PPHTSSRLRTMQPVRFQTAPRDHLYALVLHTLHFPTLISRPDTKWRDLLPTVEGGGPRWASLYSTLVPRPAGDISWRLLHGAVSTGVYLARFTPVPEACPFCGERETLAHAYLQCARLQPLFRLLQNLLLRFWLHFSPHLFIHAHPIRGPTKSRDHLVNLLLAMAKVAIRNTREERLAEGGACDCGAVFRCFIRSRIRAEFLWAASAGSLDAFEEQWALSGVLCSVSPSGS</sequence>
<comment type="caution">
    <text evidence="1">The sequence shown here is derived from an EMBL/GenBank/DDBJ whole genome shotgun (WGS) entry which is preliminary data.</text>
</comment>
<evidence type="ECO:0000313" key="1">
    <source>
        <dbReference type="EMBL" id="KAG6932656.1"/>
    </source>
</evidence>
<organism evidence="1 2">
    <name type="scientific">Chelydra serpentina</name>
    <name type="common">Snapping turtle</name>
    <name type="synonym">Testudo serpentina</name>
    <dbReference type="NCBI Taxonomy" id="8475"/>
    <lineage>
        <taxon>Eukaryota</taxon>
        <taxon>Metazoa</taxon>
        <taxon>Chordata</taxon>
        <taxon>Craniata</taxon>
        <taxon>Vertebrata</taxon>
        <taxon>Euteleostomi</taxon>
        <taxon>Archelosauria</taxon>
        <taxon>Testudinata</taxon>
        <taxon>Testudines</taxon>
        <taxon>Cryptodira</taxon>
        <taxon>Durocryptodira</taxon>
        <taxon>Americhelydia</taxon>
        <taxon>Chelydroidea</taxon>
        <taxon>Chelydridae</taxon>
        <taxon>Chelydra</taxon>
    </lineage>
</organism>
<feature type="non-terminal residue" evidence="1">
    <location>
        <position position="231"/>
    </location>
</feature>
<evidence type="ECO:0000313" key="2">
    <source>
        <dbReference type="Proteomes" id="UP000765507"/>
    </source>
</evidence>
<dbReference type="Proteomes" id="UP000765507">
    <property type="component" value="Unassembled WGS sequence"/>
</dbReference>